<name>H1KY15_9EURY</name>
<dbReference type="OrthoDB" id="66122at2157"/>
<dbReference type="Proteomes" id="UP000003706">
    <property type="component" value="Unassembled WGS sequence"/>
</dbReference>
<feature type="transmembrane region" description="Helical" evidence="1">
    <location>
        <begin position="99"/>
        <end position="117"/>
    </location>
</feature>
<dbReference type="InterPro" id="IPR011044">
    <property type="entry name" value="Quino_amine_DH_bsu"/>
</dbReference>
<accession>H1KY15</accession>
<keyword evidence="1" id="KW-0812">Transmembrane</keyword>
<keyword evidence="3" id="KW-1185">Reference proteome</keyword>
<sequence>MWSYEKNYIAGKIESVYITPDGRYILARYNNGDIFIFNNRGDVLWHYKFKELINGRLYEGLIDEVYMSSDGKYVVVNVGNGIDYFYTNIEDTGNNKNMIHLYAILLIICLVFVGLIIKNKLK</sequence>
<dbReference type="SUPFAM" id="SSF50969">
    <property type="entry name" value="YVTN repeat-like/Quinoprotein amine dehydrogenase"/>
    <property type="match status" value="1"/>
</dbReference>
<comment type="caution">
    <text evidence="2">The sequence shown here is derived from an EMBL/GenBank/DDBJ whole genome shotgun (WGS) entry which is preliminary data.</text>
</comment>
<proteinExistence type="predicted"/>
<protein>
    <submittedName>
        <fullName evidence="2">Uncharacterized protein</fullName>
    </submittedName>
</protein>
<evidence type="ECO:0000256" key="1">
    <source>
        <dbReference type="SAM" id="Phobius"/>
    </source>
</evidence>
<dbReference type="RefSeq" id="WP_007044130.1">
    <property type="nucleotide sequence ID" value="NZ_AGJL01000013.1"/>
</dbReference>
<keyword evidence="1" id="KW-0472">Membrane</keyword>
<dbReference type="PATRIC" id="fig|647171.4.peg.679"/>
<keyword evidence="1" id="KW-1133">Transmembrane helix</keyword>
<evidence type="ECO:0000313" key="2">
    <source>
        <dbReference type="EMBL" id="EHP87567.1"/>
    </source>
</evidence>
<dbReference type="STRING" id="647171.MetfoDRAFT_0688"/>
<evidence type="ECO:0000313" key="3">
    <source>
        <dbReference type="Proteomes" id="UP000003706"/>
    </source>
</evidence>
<dbReference type="EMBL" id="AGJL01000013">
    <property type="protein sequence ID" value="EHP87567.1"/>
    <property type="molecule type" value="Genomic_DNA"/>
</dbReference>
<reference evidence="2 3" key="1">
    <citation type="submission" date="2011-09" db="EMBL/GenBank/DDBJ databases">
        <title>The draft genome of Methanotorris formicicus Mc-S-70.</title>
        <authorList>
            <consortium name="US DOE Joint Genome Institute (JGI-PGF)"/>
            <person name="Lucas S."/>
            <person name="Han J."/>
            <person name="Lapidus A."/>
            <person name="Cheng J.-F."/>
            <person name="Goodwin L."/>
            <person name="Pitluck S."/>
            <person name="Peters L."/>
            <person name="Land M.L."/>
            <person name="Hauser L."/>
            <person name="Sieprawska-Lupa M."/>
            <person name="Takai K."/>
            <person name="Miyazaki J."/>
            <person name="Whitman W."/>
            <person name="Woyke T.J."/>
        </authorList>
    </citation>
    <scope>NUCLEOTIDE SEQUENCE [LARGE SCALE GENOMIC DNA]</scope>
    <source>
        <strain evidence="2 3">Mc-S-70</strain>
    </source>
</reference>
<organism evidence="2 3">
    <name type="scientific">Methanotorris formicicus Mc-S-70</name>
    <dbReference type="NCBI Taxonomy" id="647171"/>
    <lineage>
        <taxon>Archaea</taxon>
        <taxon>Methanobacteriati</taxon>
        <taxon>Methanobacteriota</taxon>
        <taxon>Methanomada group</taxon>
        <taxon>Methanococci</taxon>
        <taxon>Methanococcales</taxon>
        <taxon>Methanocaldococcaceae</taxon>
        <taxon>Methanotorris</taxon>
    </lineage>
</organism>
<dbReference type="AlphaFoldDB" id="H1KY15"/>
<gene>
    <name evidence="2" type="ORF">MetfoDRAFT_0688</name>
</gene>